<comment type="caution">
    <text evidence="5">The sequence shown here is derived from an EMBL/GenBank/DDBJ whole genome shotgun (WGS) entry which is preliminary data.</text>
</comment>
<evidence type="ECO:0000313" key="5">
    <source>
        <dbReference type="EMBL" id="SEJ86278.1"/>
    </source>
</evidence>
<sequence length="225" mass="24784">MKTAVSTPARNGSGALTRAAHETLRAHLHDGRLRAGAFLSMPMLVETLGLPLAAVREAVKRAEAAGLVTVVPKRGIAVMEADADTTRECLDLRAVLETEGARRRLLCAGPPDLTELRRQHEEMLARARQSLANGLPRQAIAVDLSLHDRLSGWLDSALMTQLYADNRSRIAIIQNVRPFLPDRIVPAMEEHLRIIAALEAGDIGRATEAIRQHLHQTMRWWGVEP</sequence>
<dbReference type="InterPro" id="IPR011711">
    <property type="entry name" value="GntR_C"/>
</dbReference>
<dbReference type="Proteomes" id="UP000182932">
    <property type="component" value="Unassembled WGS sequence"/>
</dbReference>
<dbReference type="Pfam" id="PF07729">
    <property type="entry name" value="FCD"/>
    <property type="match status" value="1"/>
</dbReference>
<keyword evidence="6" id="KW-1185">Reference proteome</keyword>
<keyword evidence="3" id="KW-0804">Transcription</keyword>
<proteinExistence type="predicted"/>
<dbReference type="SMART" id="SM00895">
    <property type="entry name" value="FCD"/>
    <property type="match status" value="1"/>
</dbReference>
<evidence type="ECO:0000256" key="1">
    <source>
        <dbReference type="ARBA" id="ARBA00023015"/>
    </source>
</evidence>
<evidence type="ECO:0000256" key="3">
    <source>
        <dbReference type="ARBA" id="ARBA00023163"/>
    </source>
</evidence>
<gene>
    <name evidence="5" type="ORF">SAMN04487940_11239</name>
</gene>
<protein>
    <submittedName>
        <fullName evidence="5">DNA-binding transcriptional regulator, GntR family</fullName>
    </submittedName>
</protein>
<dbReference type="SUPFAM" id="SSF48008">
    <property type="entry name" value="GntR ligand-binding domain-like"/>
    <property type="match status" value="1"/>
</dbReference>
<dbReference type="InterPro" id="IPR000524">
    <property type="entry name" value="Tscrpt_reg_HTH_GntR"/>
</dbReference>
<dbReference type="GO" id="GO:0003700">
    <property type="term" value="F:DNA-binding transcription factor activity"/>
    <property type="evidence" value="ECO:0007669"/>
    <property type="project" value="InterPro"/>
</dbReference>
<dbReference type="SUPFAM" id="SSF46785">
    <property type="entry name" value="Winged helix' DNA-binding domain"/>
    <property type="match status" value="1"/>
</dbReference>
<accession>A0A975WC40</accession>
<dbReference type="Gene3D" id="1.20.120.530">
    <property type="entry name" value="GntR ligand-binding domain-like"/>
    <property type="match status" value="1"/>
</dbReference>
<evidence type="ECO:0000313" key="6">
    <source>
        <dbReference type="Proteomes" id="UP000182932"/>
    </source>
</evidence>
<dbReference type="EMBL" id="FNYY01000012">
    <property type="protein sequence ID" value="SEJ86278.1"/>
    <property type="molecule type" value="Genomic_DNA"/>
</dbReference>
<feature type="domain" description="HTH gntR-type" evidence="4">
    <location>
        <begin position="14"/>
        <end position="81"/>
    </location>
</feature>
<evidence type="ECO:0000259" key="4">
    <source>
        <dbReference type="PROSITE" id="PS50949"/>
    </source>
</evidence>
<dbReference type="RefSeq" id="WP_074837463.1">
    <property type="nucleotide sequence ID" value="NZ_CATLQZ010000010.1"/>
</dbReference>
<name>A0A975WC40_9RHOB</name>
<evidence type="ECO:0000256" key="2">
    <source>
        <dbReference type="ARBA" id="ARBA00023125"/>
    </source>
</evidence>
<dbReference type="AlphaFoldDB" id="A0A975WC40"/>
<dbReference type="InterPro" id="IPR008920">
    <property type="entry name" value="TF_FadR/GntR_C"/>
</dbReference>
<keyword evidence="1" id="KW-0805">Transcription regulation</keyword>
<dbReference type="GeneID" id="80819440"/>
<dbReference type="PANTHER" id="PTHR43537">
    <property type="entry name" value="TRANSCRIPTIONAL REGULATOR, GNTR FAMILY"/>
    <property type="match status" value="1"/>
</dbReference>
<dbReference type="InterPro" id="IPR036388">
    <property type="entry name" value="WH-like_DNA-bd_sf"/>
</dbReference>
<dbReference type="GO" id="GO:0003677">
    <property type="term" value="F:DNA binding"/>
    <property type="evidence" value="ECO:0007669"/>
    <property type="project" value="UniProtKB-KW"/>
</dbReference>
<dbReference type="PROSITE" id="PS50949">
    <property type="entry name" value="HTH_GNTR"/>
    <property type="match status" value="1"/>
</dbReference>
<organism evidence="5 6">
    <name type="scientific">Marinovum algicola</name>
    <dbReference type="NCBI Taxonomy" id="42444"/>
    <lineage>
        <taxon>Bacteria</taxon>
        <taxon>Pseudomonadati</taxon>
        <taxon>Pseudomonadota</taxon>
        <taxon>Alphaproteobacteria</taxon>
        <taxon>Rhodobacterales</taxon>
        <taxon>Roseobacteraceae</taxon>
        <taxon>Marinovum</taxon>
    </lineage>
</organism>
<dbReference type="InterPro" id="IPR036390">
    <property type="entry name" value="WH_DNA-bd_sf"/>
</dbReference>
<reference evidence="5 6" key="1">
    <citation type="submission" date="2016-10" db="EMBL/GenBank/DDBJ databases">
        <authorList>
            <person name="Varghese N."/>
            <person name="Submissions S."/>
        </authorList>
    </citation>
    <scope>NUCLEOTIDE SEQUENCE [LARGE SCALE GENOMIC DNA]</scope>
    <source>
        <strain evidence="5 6">FF3</strain>
    </source>
</reference>
<dbReference type="Pfam" id="PF00392">
    <property type="entry name" value="GntR"/>
    <property type="match status" value="1"/>
</dbReference>
<dbReference type="PANTHER" id="PTHR43537:SF5">
    <property type="entry name" value="UXU OPERON TRANSCRIPTIONAL REGULATOR"/>
    <property type="match status" value="1"/>
</dbReference>
<dbReference type="Gene3D" id="1.10.10.10">
    <property type="entry name" value="Winged helix-like DNA-binding domain superfamily/Winged helix DNA-binding domain"/>
    <property type="match status" value="1"/>
</dbReference>
<dbReference type="SMART" id="SM00345">
    <property type="entry name" value="HTH_GNTR"/>
    <property type="match status" value="1"/>
</dbReference>
<keyword evidence="2 5" id="KW-0238">DNA-binding</keyword>